<dbReference type="Proteomes" id="UP000257109">
    <property type="component" value="Unassembled WGS sequence"/>
</dbReference>
<evidence type="ECO:0000259" key="1">
    <source>
        <dbReference type="Pfam" id="PF17919"/>
    </source>
</evidence>
<name>A0A371EW09_MUCPR</name>
<accession>A0A371EW09</accession>
<proteinExistence type="predicted"/>
<feature type="non-terminal residue" evidence="2">
    <location>
        <position position="1"/>
    </location>
</feature>
<comment type="caution">
    <text evidence="2">The sequence shown here is derived from an EMBL/GenBank/DDBJ whole genome shotgun (WGS) entry which is preliminary data.</text>
</comment>
<gene>
    <name evidence="2" type="ORF">CR513_50587</name>
</gene>
<organism evidence="2 3">
    <name type="scientific">Mucuna pruriens</name>
    <name type="common">Velvet bean</name>
    <name type="synonym">Dolichos pruriens</name>
    <dbReference type="NCBI Taxonomy" id="157652"/>
    <lineage>
        <taxon>Eukaryota</taxon>
        <taxon>Viridiplantae</taxon>
        <taxon>Streptophyta</taxon>
        <taxon>Embryophyta</taxon>
        <taxon>Tracheophyta</taxon>
        <taxon>Spermatophyta</taxon>
        <taxon>Magnoliopsida</taxon>
        <taxon>eudicotyledons</taxon>
        <taxon>Gunneridae</taxon>
        <taxon>Pentapetalae</taxon>
        <taxon>rosids</taxon>
        <taxon>fabids</taxon>
        <taxon>Fabales</taxon>
        <taxon>Fabaceae</taxon>
        <taxon>Papilionoideae</taxon>
        <taxon>50 kb inversion clade</taxon>
        <taxon>NPAAA clade</taxon>
        <taxon>indigoferoid/millettioid clade</taxon>
        <taxon>Phaseoleae</taxon>
        <taxon>Mucuna</taxon>
    </lineage>
</organism>
<dbReference type="PANTHER" id="PTHR33064">
    <property type="entry name" value="POL PROTEIN"/>
    <property type="match status" value="1"/>
</dbReference>
<dbReference type="Gene3D" id="3.30.70.270">
    <property type="match status" value="1"/>
</dbReference>
<protein>
    <recommendedName>
        <fullName evidence="1">Reverse transcriptase/retrotransposon-derived protein RNase H-like domain-containing protein</fullName>
    </recommendedName>
</protein>
<dbReference type="InterPro" id="IPR051320">
    <property type="entry name" value="Viral_Replic_Matur_Polypro"/>
</dbReference>
<dbReference type="SUPFAM" id="SSF56672">
    <property type="entry name" value="DNA/RNA polymerases"/>
    <property type="match status" value="1"/>
</dbReference>
<dbReference type="InterPro" id="IPR043128">
    <property type="entry name" value="Rev_trsase/Diguanyl_cyclase"/>
</dbReference>
<dbReference type="OrthoDB" id="437338at2759"/>
<dbReference type="InterPro" id="IPR043502">
    <property type="entry name" value="DNA/RNA_pol_sf"/>
</dbReference>
<dbReference type="PANTHER" id="PTHR33064:SF37">
    <property type="entry name" value="RIBONUCLEASE H"/>
    <property type="match status" value="1"/>
</dbReference>
<keyword evidence="3" id="KW-1185">Reference proteome</keyword>
<dbReference type="AlphaFoldDB" id="A0A371EW09"/>
<dbReference type="InterPro" id="IPR041577">
    <property type="entry name" value="RT_RNaseH_2"/>
</dbReference>
<reference evidence="2" key="1">
    <citation type="submission" date="2018-05" db="EMBL/GenBank/DDBJ databases">
        <title>Draft genome of Mucuna pruriens seed.</title>
        <authorList>
            <person name="Nnadi N.E."/>
            <person name="Vos R."/>
            <person name="Hasami M.H."/>
            <person name="Devisetty U.K."/>
            <person name="Aguiy J.C."/>
        </authorList>
    </citation>
    <scope>NUCLEOTIDE SEQUENCE [LARGE SCALE GENOMIC DNA]</scope>
    <source>
        <strain evidence="2">JCA_2017</strain>
    </source>
</reference>
<evidence type="ECO:0000313" key="2">
    <source>
        <dbReference type="EMBL" id="RDX70201.1"/>
    </source>
</evidence>
<evidence type="ECO:0000313" key="3">
    <source>
        <dbReference type="Proteomes" id="UP000257109"/>
    </source>
</evidence>
<sequence length="162" mass="19117">MRDTRLQIRISYYHQICMKECDIHKTTFRAHEGHYICSDAFWNAHLYHLRTVFEILKSNCLWVNYNKKFCFGVIQLEYLRHIISSNGIKADPNKLQKKNFRWDKEAQKAFQEFKAAMEELATLARPNIDQPFEIETDASCLGFGVILMQQGSSWTFVGESFH</sequence>
<feature type="domain" description="Reverse transcriptase/retrotransposon-derived protein RNase H-like" evidence="1">
    <location>
        <begin position="102"/>
        <end position="152"/>
    </location>
</feature>
<dbReference type="Pfam" id="PF17919">
    <property type="entry name" value="RT_RNaseH_2"/>
    <property type="match status" value="1"/>
</dbReference>
<dbReference type="EMBL" id="QJKJ01011799">
    <property type="protein sequence ID" value="RDX70201.1"/>
    <property type="molecule type" value="Genomic_DNA"/>
</dbReference>